<protein>
    <submittedName>
        <fullName evidence="2">Uncharacterized protein</fullName>
    </submittedName>
</protein>
<evidence type="ECO:0000256" key="1">
    <source>
        <dbReference type="SAM" id="MobiDB-lite"/>
    </source>
</evidence>
<dbReference type="RefSeq" id="XP_024749985.1">
    <property type="nucleotide sequence ID" value="XM_024897019.1"/>
</dbReference>
<dbReference type="EMBL" id="KZ680212">
    <property type="protein sequence ID" value="PTB66665.1"/>
    <property type="molecule type" value="Genomic_DNA"/>
</dbReference>
<gene>
    <name evidence="2" type="ORF">BBK36DRAFT_1198049</name>
</gene>
<evidence type="ECO:0000313" key="2">
    <source>
        <dbReference type="EMBL" id="PTB66665.1"/>
    </source>
</evidence>
<feature type="compositionally biased region" description="Basic and acidic residues" evidence="1">
    <location>
        <begin position="63"/>
        <end position="85"/>
    </location>
</feature>
<feature type="compositionally biased region" description="Low complexity" evidence="1">
    <location>
        <begin position="12"/>
        <end position="22"/>
    </location>
</feature>
<dbReference type="OrthoDB" id="4898523at2759"/>
<name>A0A2T4BBG8_9HYPO</name>
<feature type="compositionally biased region" description="Polar residues" evidence="1">
    <location>
        <begin position="50"/>
        <end position="60"/>
    </location>
</feature>
<keyword evidence="3" id="KW-1185">Reference proteome</keyword>
<feature type="compositionally biased region" description="Polar residues" evidence="1">
    <location>
        <begin position="237"/>
        <end position="253"/>
    </location>
</feature>
<dbReference type="Proteomes" id="UP000241546">
    <property type="component" value="Unassembled WGS sequence"/>
</dbReference>
<feature type="compositionally biased region" description="Basic residues" evidence="1">
    <location>
        <begin position="38"/>
        <end position="49"/>
    </location>
</feature>
<evidence type="ECO:0000313" key="3">
    <source>
        <dbReference type="Proteomes" id="UP000241546"/>
    </source>
</evidence>
<accession>A0A2T4BBG8</accession>
<feature type="non-terminal residue" evidence="2">
    <location>
        <position position="1"/>
    </location>
</feature>
<feature type="compositionally biased region" description="Basic and acidic residues" evidence="1">
    <location>
        <begin position="273"/>
        <end position="283"/>
    </location>
</feature>
<organism evidence="2 3">
    <name type="scientific">Trichoderma citrinoviride</name>
    <dbReference type="NCBI Taxonomy" id="58853"/>
    <lineage>
        <taxon>Eukaryota</taxon>
        <taxon>Fungi</taxon>
        <taxon>Dikarya</taxon>
        <taxon>Ascomycota</taxon>
        <taxon>Pezizomycotina</taxon>
        <taxon>Sordariomycetes</taxon>
        <taxon>Hypocreomycetidae</taxon>
        <taxon>Hypocreales</taxon>
        <taxon>Hypocreaceae</taxon>
        <taxon>Trichoderma</taxon>
    </lineage>
</organism>
<feature type="region of interest" description="Disordered" evidence="1">
    <location>
        <begin position="232"/>
        <end position="290"/>
    </location>
</feature>
<sequence length="362" mass="40950">TTATMSARAPADDVISISSSPDSDSDCQIVKVVPSPVKRGKNRSTRWKRQPSTNKTNRQPAMTDRRGREMKIRQREQADDRDRLRTKTASRAHGKWLNEDSMERRRDDVCHGALQGTKQRIVKDGHLSLMGEDAQASRRHCVDPKLSTASFPFLSHGVECKQEVRHQGDDSWGVRSRSCSTVTLDFSPRMSAVQIEDDTELRRDEQEMFSMFDGSSETIDLVDAAPRCPVLNPEGAVSSSSADPTPSLKSTSILKDELDATRARLTRKRRSRRESPANDDPFRSTDGSQHRIGSWLKAHKDRHQLVPRKRSGPIWDTIVNVTAFDALPGPFFTRPKNVMRDLTHKDAMKERAKRRRKQGLNV</sequence>
<dbReference type="GeneID" id="36605137"/>
<feature type="region of interest" description="Disordered" evidence="1">
    <location>
        <begin position="1"/>
        <end position="90"/>
    </location>
</feature>
<dbReference type="AlphaFoldDB" id="A0A2T4BBG8"/>
<proteinExistence type="predicted"/>
<reference evidence="3" key="1">
    <citation type="submission" date="2016-07" db="EMBL/GenBank/DDBJ databases">
        <title>Multiple horizontal gene transfer events from other fungi enriched the ability of initially mycotrophic Trichoderma (Ascomycota) to feed on dead plant biomass.</title>
        <authorList>
            <consortium name="DOE Joint Genome Institute"/>
            <person name="Atanasova L."/>
            <person name="Chenthamara K."/>
            <person name="Zhang J."/>
            <person name="Grujic M."/>
            <person name="Henrissat B."/>
            <person name="Kuo A."/>
            <person name="Aerts A."/>
            <person name="Salamov A."/>
            <person name="Lipzen A."/>
            <person name="Labutti K."/>
            <person name="Barry K."/>
            <person name="Miao Y."/>
            <person name="Rahimi M.J."/>
            <person name="Shen Q."/>
            <person name="Grigoriev I.V."/>
            <person name="Kubicek C.P."/>
            <person name="Druzhinina I.S."/>
        </authorList>
    </citation>
    <scope>NUCLEOTIDE SEQUENCE [LARGE SCALE GENOMIC DNA]</scope>
    <source>
        <strain evidence="3">TUCIM 6016</strain>
    </source>
</reference>